<proteinExistence type="predicted"/>
<evidence type="ECO:0000313" key="1">
    <source>
        <dbReference type="EMBL" id="VAW66903.1"/>
    </source>
</evidence>
<dbReference type="AlphaFoldDB" id="A0A3B0XS46"/>
<gene>
    <name evidence="1" type="ORF">MNBD_GAMMA08-2208</name>
</gene>
<protein>
    <submittedName>
        <fullName evidence="1">Uncharacterized protein</fullName>
    </submittedName>
</protein>
<organism evidence="1">
    <name type="scientific">hydrothermal vent metagenome</name>
    <dbReference type="NCBI Taxonomy" id="652676"/>
    <lineage>
        <taxon>unclassified sequences</taxon>
        <taxon>metagenomes</taxon>
        <taxon>ecological metagenomes</taxon>
    </lineage>
</organism>
<accession>A0A3B0XS46</accession>
<name>A0A3B0XS46_9ZZZZ</name>
<sequence>MSEEKTKCIACKEFIWADATICPQCQTHQKKQLGKSLLTALKELSAVTVVFTLIFAVMELNRFADAWFENSTYVSRLVSSASMLIEAGEYSGARRLLADAKKISPTSDEVNILQMQLAMIRIRKRGGSAQDINISRNVLYHNLGRSPKSDATVLAHIAWASYSDNGRDKKIDINLYLEKALALDETSLYANIYKGMWYLRVYPYLKLSNPLNNAQITAKAQHHFNMALQQNINSQYVRRIQLSSLIYSADNRTGFEEYQKIVFAMYANNDAYFLNERKRIISKLLKPYTFAILDAVDNKDVYLNNTYLKKSERLINTLKKISVKESPYIKTVPFVLLAIASDHKGDYLSAIENFIIAYKIVMKTSSNMSRDIPVFIKRICDNPEKLEPTSIARCDYFFTDVFKAR</sequence>
<reference evidence="1" key="1">
    <citation type="submission" date="2018-06" db="EMBL/GenBank/DDBJ databases">
        <authorList>
            <person name="Zhirakovskaya E."/>
        </authorList>
    </citation>
    <scope>NUCLEOTIDE SEQUENCE</scope>
</reference>
<dbReference type="EMBL" id="UOFH01000362">
    <property type="protein sequence ID" value="VAW66903.1"/>
    <property type="molecule type" value="Genomic_DNA"/>
</dbReference>